<organism evidence="13 14">
    <name type="scientific">Agrilus planipennis</name>
    <name type="common">Emerald ash borer</name>
    <name type="synonym">Agrilus marcopoli</name>
    <dbReference type="NCBI Taxonomy" id="224129"/>
    <lineage>
        <taxon>Eukaryota</taxon>
        <taxon>Metazoa</taxon>
        <taxon>Ecdysozoa</taxon>
        <taxon>Arthropoda</taxon>
        <taxon>Hexapoda</taxon>
        <taxon>Insecta</taxon>
        <taxon>Pterygota</taxon>
        <taxon>Neoptera</taxon>
        <taxon>Endopterygota</taxon>
        <taxon>Coleoptera</taxon>
        <taxon>Polyphaga</taxon>
        <taxon>Elateriformia</taxon>
        <taxon>Buprestoidea</taxon>
        <taxon>Buprestidae</taxon>
        <taxon>Agrilinae</taxon>
        <taxon>Agrilus</taxon>
    </lineage>
</organism>
<sequence length="328" mass="37813">MGSDRTISDTENHQKDLDWIKVLFYIHVHVLMVCGLFMVFLEASILTTLFSIVLTVFGILGVTAGAHRLWAHQSYVAEPGLKVFLMLCQTLAGQGTIYDWVRVHRLHHKYFATEKDPFNPSRGFWYAHIKGLLKRPSATHEKLLNEVDMSDIEKDNVVMFQKKFYWLIFIIVSIVLPLNTPIEYWNENFFCTLFVAGALRYGLTQNFAWFIHSGSRLWGLQKDEKNPPDSNIVFFITKSYWPQYHYIAPWDYRTTEFGGYANGCTTAFIRIFAALGWAYNLKTIDSDGVRKALALSVETGKKLPDVLKEVAENQPLSDEHVLEPKKFL</sequence>
<dbReference type="CDD" id="cd03505">
    <property type="entry name" value="Delta9-FADS-like"/>
    <property type="match status" value="1"/>
</dbReference>
<feature type="transmembrane region" description="Helical" evidence="12">
    <location>
        <begin position="22"/>
        <end position="41"/>
    </location>
</feature>
<evidence type="ECO:0000256" key="7">
    <source>
        <dbReference type="ARBA" id="ARBA00023002"/>
    </source>
</evidence>
<evidence type="ECO:0000256" key="10">
    <source>
        <dbReference type="ARBA" id="ARBA00023160"/>
    </source>
</evidence>
<dbReference type="GeneID" id="108738777"/>
<dbReference type="GO" id="GO:0005789">
    <property type="term" value="C:endoplasmic reticulum membrane"/>
    <property type="evidence" value="ECO:0007669"/>
    <property type="project" value="TreeGrafter"/>
</dbReference>
<dbReference type="PANTHER" id="PTHR11351">
    <property type="entry name" value="ACYL-COA DESATURASE"/>
    <property type="match status" value="1"/>
</dbReference>
<keyword evidence="10 11" id="KW-0275">Fatty acid biosynthesis</keyword>
<evidence type="ECO:0000256" key="8">
    <source>
        <dbReference type="ARBA" id="ARBA00023098"/>
    </source>
</evidence>
<evidence type="ECO:0000256" key="9">
    <source>
        <dbReference type="ARBA" id="ARBA00023136"/>
    </source>
</evidence>
<dbReference type="KEGG" id="apln:108738777"/>
<dbReference type="PANTHER" id="PTHR11351:SF26">
    <property type="entry name" value="FATTY ACID DESATURASE DOMAIN-CONTAINING PROTEIN"/>
    <property type="match status" value="1"/>
</dbReference>
<evidence type="ECO:0000256" key="2">
    <source>
        <dbReference type="ARBA" id="ARBA00009295"/>
    </source>
</evidence>
<comment type="similarity">
    <text evidence="2 11">Belongs to the fatty acid desaturase type 1 family.</text>
</comment>
<keyword evidence="8" id="KW-0443">Lipid metabolism</keyword>
<evidence type="ECO:0000256" key="12">
    <source>
        <dbReference type="SAM" id="Phobius"/>
    </source>
</evidence>
<evidence type="ECO:0000256" key="4">
    <source>
        <dbReference type="ARBA" id="ARBA00022692"/>
    </source>
</evidence>
<gene>
    <name evidence="14" type="primary">LOC108738777</name>
</gene>
<keyword evidence="6 12" id="KW-1133">Transmembrane helix</keyword>
<comment type="subcellular location">
    <subcellularLocation>
        <location evidence="1">Membrane</location>
        <topology evidence="1">Multi-pass membrane protein</topology>
    </subcellularLocation>
</comment>
<dbReference type="Proteomes" id="UP000192223">
    <property type="component" value="Unplaced"/>
</dbReference>
<protein>
    <submittedName>
        <fullName evidence="14">Acyl-CoA Delta(11) desaturase</fullName>
    </submittedName>
</protein>
<dbReference type="AlphaFoldDB" id="A0A7F5QYU2"/>
<dbReference type="InterPro" id="IPR015876">
    <property type="entry name" value="Acyl-CoA_DS"/>
</dbReference>
<proteinExistence type="inferred from homology"/>
<evidence type="ECO:0000256" key="6">
    <source>
        <dbReference type="ARBA" id="ARBA00022989"/>
    </source>
</evidence>
<keyword evidence="7 11" id="KW-0560">Oxidoreductase</keyword>
<dbReference type="RefSeq" id="XP_025830435.1">
    <property type="nucleotide sequence ID" value="XM_025974650.1"/>
</dbReference>
<keyword evidence="9 12" id="KW-0472">Membrane</keyword>
<evidence type="ECO:0000256" key="11">
    <source>
        <dbReference type="RuleBase" id="RU000581"/>
    </source>
</evidence>
<dbReference type="PRINTS" id="PR00075">
    <property type="entry name" value="FACDDSATRASE"/>
</dbReference>
<accession>A0A7F5QYU2</accession>
<evidence type="ECO:0000313" key="13">
    <source>
        <dbReference type="Proteomes" id="UP000192223"/>
    </source>
</evidence>
<name>A0A7F5QYU2_AGRPL</name>
<reference evidence="14" key="1">
    <citation type="submission" date="2025-08" db="UniProtKB">
        <authorList>
            <consortium name="RefSeq"/>
        </authorList>
    </citation>
    <scope>IDENTIFICATION</scope>
    <source>
        <tissue evidence="14">Entire body</tissue>
    </source>
</reference>
<dbReference type="GO" id="GO:0004768">
    <property type="term" value="F:stearoyl-CoA 9-desaturase activity"/>
    <property type="evidence" value="ECO:0007669"/>
    <property type="project" value="TreeGrafter"/>
</dbReference>
<feature type="transmembrane region" description="Helical" evidence="12">
    <location>
        <begin position="164"/>
        <end position="182"/>
    </location>
</feature>
<dbReference type="OrthoDB" id="10260134at2759"/>
<feature type="transmembrane region" description="Helical" evidence="12">
    <location>
        <begin position="48"/>
        <end position="71"/>
    </location>
</feature>
<keyword evidence="3 11" id="KW-0444">Lipid biosynthesis</keyword>
<keyword evidence="13" id="KW-1185">Reference proteome</keyword>
<evidence type="ECO:0000256" key="3">
    <source>
        <dbReference type="ARBA" id="ARBA00022516"/>
    </source>
</evidence>
<keyword evidence="5" id="KW-0276">Fatty acid metabolism</keyword>
<dbReference type="GO" id="GO:0006636">
    <property type="term" value="P:unsaturated fatty acid biosynthetic process"/>
    <property type="evidence" value="ECO:0007669"/>
    <property type="project" value="TreeGrafter"/>
</dbReference>
<dbReference type="GO" id="GO:0005506">
    <property type="term" value="F:iron ion binding"/>
    <property type="evidence" value="ECO:0007669"/>
    <property type="project" value="TreeGrafter"/>
</dbReference>
<evidence type="ECO:0000256" key="1">
    <source>
        <dbReference type="ARBA" id="ARBA00004141"/>
    </source>
</evidence>
<evidence type="ECO:0000313" key="14">
    <source>
        <dbReference type="RefSeq" id="XP_025830435.1"/>
    </source>
</evidence>
<comment type="cofactor">
    <cofactor evidence="11">
        <name>Fe(2+)</name>
        <dbReference type="ChEBI" id="CHEBI:29033"/>
    </cofactor>
</comment>
<keyword evidence="4 11" id="KW-0812">Transmembrane</keyword>
<dbReference type="InParanoid" id="A0A7F5QYU2"/>
<dbReference type="FunCoup" id="A0A7F5QYU2">
    <property type="interactions" value="42"/>
</dbReference>
<evidence type="ECO:0000256" key="5">
    <source>
        <dbReference type="ARBA" id="ARBA00022832"/>
    </source>
</evidence>
<comment type="domain">
    <text evidence="11">The histidine box domains are involved in binding the catalytic metal ions.</text>
</comment>